<evidence type="ECO:0000256" key="3">
    <source>
        <dbReference type="ARBA" id="ARBA00023002"/>
    </source>
</evidence>
<dbReference type="Pfam" id="PF00394">
    <property type="entry name" value="Cu-oxidase"/>
    <property type="match status" value="1"/>
</dbReference>
<dbReference type="EMBL" id="BLZR01000001">
    <property type="protein sequence ID" value="GFP75739.1"/>
    <property type="molecule type" value="Genomic_DNA"/>
</dbReference>
<dbReference type="GO" id="GO:0016491">
    <property type="term" value="F:oxidoreductase activity"/>
    <property type="evidence" value="ECO:0007669"/>
    <property type="project" value="UniProtKB-KW"/>
</dbReference>
<accession>A0A6V8SEV4</accession>
<protein>
    <submittedName>
        <fullName evidence="8">Multicopper oxidase mco</fullName>
    </submittedName>
</protein>
<dbReference type="CDD" id="cd13867">
    <property type="entry name" value="CuRO_2_CueO_FtsP"/>
    <property type="match status" value="1"/>
</dbReference>
<dbReference type="AlphaFoldDB" id="A0A6V8SEV4"/>
<dbReference type="InterPro" id="IPR045087">
    <property type="entry name" value="Cu-oxidase_fam"/>
</dbReference>
<comment type="caution">
    <text evidence="8">The sequence shown here is derived from an EMBL/GenBank/DDBJ whole genome shotgun (WGS) entry which is preliminary data.</text>
</comment>
<dbReference type="PROSITE" id="PS00080">
    <property type="entry name" value="MULTICOPPER_OXIDASE2"/>
    <property type="match status" value="1"/>
</dbReference>
<comment type="similarity">
    <text evidence="1">Belongs to the multicopper oxidase family.</text>
</comment>
<feature type="transmembrane region" description="Helical" evidence="4">
    <location>
        <begin position="7"/>
        <end position="26"/>
    </location>
</feature>
<evidence type="ECO:0000256" key="1">
    <source>
        <dbReference type="ARBA" id="ARBA00010609"/>
    </source>
</evidence>
<evidence type="ECO:0000259" key="5">
    <source>
        <dbReference type="Pfam" id="PF00394"/>
    </source>
</evidence>
<dbReference type="InterPro" id="IPR001117">
    <property type="entry name" value="Cu-oxidase_2nd"/>
</dbReference>
<dbReference type="InterPro" id="IPR002355">
    <property type="entry name" value="Cu_oxidase_Cu_BS"/>
</dbReference>
<dbReference type="Gene3D" id="2.60.40.420">
    <property type="entry name" value="Cupredoxins - blue copper proteins"/>
    <property type="match status" value="3"/>
</dbReference>
<dbReference type="Proteomes" id="UP000580568">
    <property type="component" value="Unassembled WGS sequence"/>
</dbReference>
<keyword evidence="4" id="KW-1133">Transmembrane helix</keyword>
<dbReference type="SUPFAM" id="SSF49503">
    <property type="entry name" value="Cupredoxins"/>
    <property type="match status" value="3"/>
</dbReference>
<keyword evidence="2" id="KW-0479">Metal-binding</keyword>
<dbReference type="CDD" id="cd04232">
    <property type="entry name" value="CuRO_1_CueO_FtsP"/>
    <property type="match status" value="1"/>
</dbReference>
<name>A0A6V8SEV4_9CLOT</name>
<feature type="domain" description="Plastocyanin-like" evidence="7">
    <location>
        <begin position="82"/>
        <end position="189"/>
    </location>
</feature>
<dbReference type="Pfam" id="PF07731">
    <property type="entry name" value="Cu-oxidase_2"/>
    <property type="match status" value="1"/>
</dbReference>
<dbReference type="RefSeq" id="WP_183277218.1">
    <property type="nucleotide sequence ID" value="NZ_BLZR01000001.1"/>
</dbReference>
<evidence type="ECO:0000256" key="2">
    <source>
        <dbReference type="ARBA" id="ARBA00022723"/>
    </source>
</evidence>
<sequence>MIKTKNISTVAAVVAGVVAAGFIIFANPINKNKEMSTTEINNINKKAKINNSLPIPALLEDKNPDPKIDDFTLEPQLGLTSFIAGTQTKTMGYNGNFLGPVIRVNKGDQVNIHVNNKLNEATTVHWHGVEVNGENDGGPDQAIKPGTTWNPSFTINQQAATLWYHPHFSGTTATQVYSGLAGLFYVDDQVSKSLNIPKDYGINDIPLVIQDRSFNKDGSFKYDTNMMDGATGNNVIVNGAVKPYLDVKKVKIRLRIVNGSNASNFNLNLDNKDDFYQIASDGGFLESPVRQKSLFLAPGERAEIIIDFSKYDKGTKVSLINDKTEILSFNVKEDGNDTTEIPDVLTKVNKIEKSQATKVRNFDLQGMGNMVSINGQKFDMNRIDETVKQGDTEIWNITSEEAMMHNMGHPFHIHGVQFQILSRDGKEPDEGETGWKDTVYIKPNEKVSIIVKFNNKGTFMYHCHILEHEESGMMGQIKVE</sequence>
<evidence type="ECO:0000313" key="9">
    <source>
        <dbReference type="Proteomes" id="UP000580568"/>
    </source>
</evidence>
<keyword evidence="4" id="KW-0472">Membrane</keyword>
<dbReference type="Pfam" id="PF07732">
    <property type="entry name" value="Cu-oxidase_3"/>
    <property type="match status" value="1"/>
</dbReference>
<evidence type="ECO:0000313" key="8">
    <source>
        <dbReference type="EMBL" id="GFP75739.1"/>
    </source>
</evidence>
<evidence type="ECO:0000259" key="6">
    <source>
        <dbReference type="Pfam" id="PF07731"/>
    </source>
</evidence>
<keyword evidence="4" id="KW-0812">Transmembrane</keyword>
<proteinExistence type="inferred from homology"/>
<dbReference type="InterPro" id="IPR011706">
    <property type="entry name" value="Cu-oxidase_C"/>
</dbReference>
<dbReference type="InterPro" id="IPR011707">
    <property type="entry name" value="Cu-oxidase-like_N"/>
</dbReference>
<dbReference type="PANTHER" id="PTHR48267">
    <property type="entry name" value="CUPREDOXIN SUPERFAMILY PROTEIN"/>
    <property type="match status" value="1"/>
</dbReference>
<dbReference type="GO" id="GO:0005507">
    <property type="term" value="F:copper ion binding"/>
    <property type="evidence" value="ECO:0007669"/>
    <property type="project" value="InterPro"/>
</dbReference>
<dbReference type="CDD" id="cd13890">
    <property type="entry name" value="CuRO_3_CueO_FtsP"/>
    <property type="match status" value="1"/>
</dbReference>
<keyword evidence="3" id="KW-0560">Oxidoreductase</keyword>
<organism evidence="8 9">
    <name type="scientific">Clostridium fungisolvens</name>
    <dbReference type="NCBI Taxonomy" id="1604897"/>
    <lineage>
        <taxon>Bacteria</taxon>
        <taxon>Bacillati</taxon>
        <taxon>Bacillota</taxon>
        <taxon>Clostridia</taxon>
        <taxon>Eubacteriales</taxon>
        <taxon>Clostridiaceae</taxon>
        <taxon>Clostridium</taxon>
    </lineage>
</organism>
<evidence type="ECO:0000259" key="7">
    <source>
        <dbReference type="Pfam" id="PF07732"/>
    </source>
</evidence>
<dbReference type="InterPro" id="IPR008972">
    <property type="entry name" value="Cupredoxin"/>
</dbReference>
<feature type="domain" description="Plastocyanin-like" evidence="5">
    <location>
        <begin position="211"/>
        <end position="310"/>
    </location>
</feature>
<gene>
    <name evidence="8" type="ORF">bsdtw1_01831</name>
</gene>
<reference evidence="8 9" key="1">
    <citation type="submission" date="2020-07" db="EMBL/GenBank/DDBJ databases">
        <title>A new beta-1,3-glucan-decomposing anaerobic bacterium isolated from anoxic soil subjected to biological soil disinfestation.</title>
        <authorList>
            <person name="Ueki A."/>
            <person name="Tonouchi A."/>
        </authorList>
    </citation>
    <scope>NUCLEOTIDE SEQUENCE [LARGE SCALE GENOMIC DNA]</scope>
    <source>
        <strain evidence="8 9">TW1</strain>
    </source>
</reference>
<feature type="domain" description="Plastocyanin-like" evidence="6">
    <location>
        <begin position="365"/>
        <end position="479"/>
    </location>
</feature>
<keyword evidence="9" id="KW-1185">Reference proteome</keyword>
<dbReference type="PANTHER" id="PTHR48267:SF1">
    <property type="entry name" value="BILIRUBIN OXIDASE"/>
    <property type="match status" value="1"/>
</dbReference>
<evidence type="ECO:0000256" key="4">
    <source>
        <dbReference type="SAM" id="Phobius"/>
    </source>
</evidence>